<sequence>MHLAESGEMYLETIYLLSQRNEYVISRDLADEMHFSKPSISRAVGLLKDNGYLTVDGNGHLYLTESGLSIATKIYERHTILTKLFVMLGVDEKVAVEDACKIEHDISDETFEAIKRHLAEHTDALHPDASHQE</sequence>
<dbReference type="InterPro" id="IPR036388">
    <property type="entry name" value="WH-like_DNA-bd_sf"/>
</dbReference>
<evidence type="ECO:0000313" key="6">
    <source>
        <dbReference type="EMBL" id="HIS24492.1"/>
    </source>
</evidence>
<comment type="similarity">
    <text evidence="1">Belongs to the DtxR/MntR family.</text>
</comment>
<dbReference type="SUPFAM" id="SSF47979">
    <property type="entry name" value="Iron-dependent repressor protein, dimerization domain"/>
    <property type="match status" value="1"/>
</dbReference>
<dbReference type="PANTHER" id="PTHR33238">
    <property type="entry name" value="IRON (METAL) DEPENDENT REPRESSOR, DTXR FAMILY"/>
    <property type="match status" value="1"/>
</dbReference>
<evidence type="ECO:0000256" key="3">
    <source>
        <dbReference type="ARBA" id="ARBA00023125"/>
    </source>
</evidence>
<dbReference type="Gene3D" id="1.10.10.10">
    <property type="entry name" value="Winged helix-like DNA-binding domain superfamily/Winged helix DNA-binding domain"/>
    <property type="match status" value="1"/>
</dbReference>
<dbReference type="PROSITE" id="PS50944">
    <property type="entry name" value="HTH_DTXR"/>
    <property type="match status" value="1"/>
</dbReference>
<dbReference type="PANTHER" id="PTHR33238:SF7">
    <property type="entry name" value="IRON-DEPENDENT TRANSCRIPTIONAL REGULATOR"/>
    <property type="match status" value="1"/>
</dbReference>
<keyword evidence="2" id="KW-0805">Transcription regulation</keyword>
<dbReference type="GO" id="GO:0046983">
    <property type="term" value="F:protein dimerization activity"/>
    <property type="evidence" value="ECO:0007669"/>
    <property type="project" value="InterPro"/>
</dbReference>
<proteinExistence type="inferred from homology"/>
<dbReference type="InterPro" id="IPR036421">
    <property type="entry name" value="Fe_dep_repressor_sf"/>
</dbReference>
<comment type="caution">
    <text evidence="6">The sequence shown here is derived from an EMBL/GenBank/DDBJ whole genome shotgun (WGS) entry which is preliminary data.</text>
</comment>
<dbReference type="SUPFAM" id="SSF46785">
    <property type="entry name" value="Winged helix' DNA-binding domain"/>
    <property type="match status" value="1"/>
</dbReference>
<dbReference type="Pfam" id="PF02742">
    <property type="entry name" value="Fe_dep_repr_C"/>
    <property type="match status" value="1"/>
</dbReference>
<accession>A0A9D1JHI9</accession>
<dbReference type="InterPro" id="IPR022687">
    <property type="entry name" value="HTH_DTXR"/>
</dbReference>
<protein>
    <submittedName>
        <fullName evidence="6">Metal-dependent transcriptional regulator</fullName>
    </submittedName>
</protein>
<reference evidence="6" key="2">
    <citation type="journal article" date="2021" name="PeerJ">
        <title>Extensive microbial diversity within the chicken gut microbiome revealed by metagenomics and culture.</title>
        <authorList>
            <person name="Gilroy R."/>
            <person name="Ravi A."/>
            <person name="Getino M."/>
            <person name="Pursley I."/>
            <person name="Horton D.L."/>
            <person name="Alikhan N.F."/>
            <person name="Baker D."/>
            <person name="Gharbi K."/>
            <person name="Hall N."/>
            <person name="Watson M."/>
            <person name="Adriaenssens E.M."/>
            <person name="Foster-Nyarko E."/>
            <person name="Jarju S."/>
            <person name="Secka A."/>
            <person name="Antonio M."/>
            <person name="Oren A."/>
            <person name="Chaudhuri R.R."/>
            <person name="La Ragione R."/>
            <person name="Hildebrand F."/>
            <person name="Pallen M.J."/>
        </authorList>
    </citation>
    <scope>NUCLEOTIDE SEQUENCE</scope>
    <source>
        <strain evidence="6">CHK157-1446</strain>
    </source>
</reference>
<name>A0A9D1JHI9_9FIRM</name>
<keyword evidence="3" id="KW-0238">DNA-binding</keyword>
<dbReference type="GO" id="GO:0003700">
    <property type="term" value="F:DNA-binding transcription factor activity"/>
    <property type="evidence" value="ECO:0007669"/>
    <property type="project" value="InterPro"/>
</dbReference>
<dbReference type="InterPro" id="IPR050536">
    <property type="entry name" value="DtxR_MntR_Metal-Reg"/>
</dbReference>
<keyword evidence="4" id="KW-0804">Transcription</keyword>
<dbReference type="EMBL" id="DVIR01000034">
    <property type="protein sequence ID" value="HIS24492.1"/>
    <property type="molecule type" value="Genomic_DNA"/>
</dbReference>
<dbReference type="InterPro" id="IPR001367">
    <property type="entry name" value="Fe_dep_repressor"/>
</dbReference>
<reference evidence="6" key="1">
    <citation type="submission" date="2020-10" db="EMBL/GenBank/DDBJ databases">
        <authorList>
            <person name="Gilroy R."/>
        </authorList>
    </citation>
    <scope>NUCLEOTIDE SEQUENCE</scope>
    <source>
        <strain evidence="6">CHK157-1446</strain>
    </source>
</reference>
<gene>
    <name evidence="6" type="ORF">IAD01_03715</name>
</gene>
<dbReference type="InterPro" id="IPR022689">
    <property type="entry name" value="Iron_dep_repressor"/>
</dbReference>
<evidence type="ECO:0000256" key="2">
    <source>
        <dbReference type="ARBA" id="ARBA00023015"/>
    </source>
</evidence>
<evidence type="ECO:0000259" key="5">
    <source>
        <dbReference type="PROSITE" id="PS50944"/>
    </source>
</evidence>
<dbReference type="Gene3D" id="1.10.60.10">
    <property type="entry name" value="Iron dependent repressor, metal binding and dimerisation domain"/>
    <property type="match status" value="1"/>
</dbReference>
<dbReference type="InterPro" id="IPR036390">
    <property type="entry name" value="WH_DNA-bd_sf"/>
</dbReference>
<dbReference type="SMART" id="SM00529">
    <property type="entry name" value="HTH_DTXR"/>
    <property type="match status" value="1"/>
</dbReference>
<organism evidence="6 7">
    <name type="scientific">Candidatus Faeciplasma gallinarum</name>
    <dbReference type="NCBI Taxonomy" id="2840799"/>
    <lineage>
        <taxon>Bacteria</taxon>
        <taxon>Bacillati</taxon>
        <taxon>Bacillota</taxon>
        <taxon>Clostridia</taxon>
        <taxon>Eubacteriales</taxon>
        <taxon>Oscillospiraceae</taxon>
        <taxon>Oscillospiraceae incertae sedis</taxon>
        <taxon>Candidatus Faeciplasma</taxon>
    </lineage>
</organism>
<evidence type="ECO:0000256" key="1">
    <source>
        <dbReference type="ARBA" id="ARBA00007871"/>
    </source>
</evidence>
<dbReference type="Proteomes" id="UP000823982">
    <property type="component" value="Unassembled WGS sequence"/>
</dbReference>
<dbReference type="AlphaFoldDB" id="A0A9D1JHI9"/>
<dbReference type="GO" id="GO:0046914">
    <property type="term" value="F:transition metal ion binding"/>
    <property type="evidence" value="ECO:0007669"/>
    <property type="project" value="InterPro"/>
</dbReference>
<feature type="domain" description="HTH dtxR-type" evidence="5">
    <location>
        <begin position="1"/>
        <end position="64"/>
    </location>
</feature>
<dbReference type="Pfam" id="PF01325">
    <property type="entry name" value="Fe_dep_repress"/>
    <property type="match status" value="1"/>
</dbReference>
<evidence type="ECO:0000256" key="4">
    <source>
        <dbReference type="ARBA" id="ARBA00023163"/>
    </source>
</evidence>
<dbReference type="GO" id="GO:0003677">
    <property type="term" value="F:DNA binding"/>
    <property type="evidence" value="ECO:0007669"/>
    <property type="project" value="UniProtKB-KW"/>
</dbReference>
<evidence type="ECO:0000313" key="7">
    <source>
        <dbReference type="Proteomes" id="UP000823982"/>
    </source>
</evidence>